<keyword evidence="2" id="KW-0732">Signal</keyword>
<evidence type="ECO:0000256" key="1">
    <source>
        <dbReference type="SAM" id="MobiDB-lite"/>
    </source>
</evidence>
<keyword evidence="5" id="KW-1185">Reference proteome</keyword>
<organism evidence="4 5">
    <name type="scientific">Eimeria necatrix</name>
    <dbReference type="NCBI Taxonomy" id="51315"/>
    <lineage>
        <taxon>Eukaryota</taxon>
        <taxon>Sar</taxon>
        <taxon>Alveolata</taxon>
        <taxon>Apicomplexa</taxon>
        <taxon>Conoidasida</taxon>
        <taxon>Coccidia</taxon>
        <taxon>Eucoccidiorida</taxon>
        <taxon>Eimeriorina</taxon>
        <taxon>Eimeriidae</taxon>
        <taxon>Eimeria</taxon>
    </lineage>
</organism>
<gene>
    <name evidence="4" type="ORF">ENH_00038370</name>
</gene>
<dbReference type="GO" id="GO:0006629">
    <property type="term" value="P:lipid metabolic process"/>
    <property type="evidence" value="ECO:0007669"/>
    <property type="project" value="InterPro"/>
</dbReference>
<proteinExistence type="predicted"/>
<evidence type="ECO:0000259" key="3">
    <source>
        <dbReference type="Pfam" id="PF01764"/>
    </source>
</evidence>
<evidence type="ECO:0000256" key="2">
    <source>
        <dbReference type="SAM" id="SignalP"/>
    </source>
</evidence>
<feature type="signal peptide" evidence="2">
    <location>
        <begin position="1"/>
        <end position="28"/>
    </location>
</feature>
<feature type="region of interest" description="Disordered" evidence="1">
    <location>
        <begin position="547"/>
        <end position="625"/>
    </location>
</feature>
<dbReference type="RefSeq" id="XP_013435952.1">
    <property type="nucleotide sequence ID" value="XM_013580498.1"/>
</dbReference>
<feature type="chain" id="PRO_5004674201" description="Fungal lipase-type domain-containing protein" evidence="2">
    <location>
        <begin position="29"/>
        <end position="1077"/>
    </location>
</feature>
<dbReference type="OrthoDB" id="426718at2759"/>
<sequence>MEVVVHKMLAHWLGALCLLLFALLLIDANEGVGQGLLEEELKSYPVVGIQSADERYHDSTSPDSNAGPDGSEHTEDCVYINADGSLSFQCPASVCGTNFYFGREQYSPAVGKEGPAAANKAPDGGCALHSPHTRGVLYARPANGGPSKPAEDTHLRDIVQTVDMTWLGTDKKSHPLAFMKNSTCGGLYFSPSQPSVAAPDLACSLSNLDTNSLYIKRLNSHRFGLGPGLKLAVSISSALALKARDRNWRRELIRSPSLRLFLFFARTFGKLKPNILKTNPGLVVNDILLKHKHLYYPLTELFLYVKVCETVQTYPERLLQGFPGHVHPDHPSYIQLPIYSYFRKMGAEVAFPKKAPTIFQPRVYDGNVPVDRKPPSPKFDIFARVSELVHGFKGGPNHILFDSSFNYPNFWTDSGKSQADRSGGKGQNTPKEDEPVLAQEASASAFDNTAGTEKGKWKQQMYKAWHALWIMNIIAYEASDIWDWVQNHKASTFMFPPWKVTNIGVLRTAEAVPMRWRDLSPRFYVKPFVELEPASLLRHRQNFVAENKGHKSASEQSALATEAENTAPLQERYPDSGVASVPEARNGEKNSVHHARTPVEVDSSASADYAGRNADSIPANTSRVKPMDNLQEVAAATQFAEVPSKKAFINDDIEPVQETGSPAQLATSAKAGISGSLEAPDGCIPFITDMSLFGKFGWPPGRLISTGPSGSKMLNEVKNAAGIGIDGSWRPKVIGSEMKCPPVVQPDTCGLTASYSRVHNSPWVWRFERDGKTTPLDGDNLDYADIVWIFRGTFVSKQWLLNGMGLAVPYKILSKRGRLHYGLTYLFDKAVRPLMEQELNRLEERIVGGETPVVIVFSGHSLGAVMAQLSAWYLAKRAKTLVDRNLLQIRTVAFGCPSWGDKLAYEDMAASGVKAQEINIDIDPVGVLFGETELTKLSHRKPFLMKLYIEDMDRVEVASTVPGAPPFSGRIWTRPSYRPTPIFTRLAAMFLDLESVDVALLNPMLSHFVAYTAMLTIMAGLLEEASFGSGAAAPLAEAVFHLVGHPRNSVLKKAHEKLDSVLRRVEVDRAAEQHPQV</sequence>
<evidence type="ECO:0000313" key="5">
    <source>
        <dbReference type="Proteomes" id="UP000030754"/>
    </source>
</evidence>
<dbReference type="Gene3D" id="3.40.50.1820">
    <property type="entry name" value="alpha/beta hydrolase"/>
    <property type="match status" value="1"/>
</dbReference>
<dbReference type="PANTHER" id="PTHR45856">
    <property type="entry name" value="ALPHA/BETA-HYDROLASES SUPERFAMILY PROTEIN"/>
    <property type="match status" value="1"/>
</dbReference>
<dbReference type="InterPro" id="IPR051218">
    <property type="entry name" value="Sec_MonoDiacylglyc_Lipase"/>
</dbReference>
<protein>
    <recommendedName>
        <fullName evidence="3">Fungal lipase-type domain-containing protein</fullName>
    </recommendedName>
</protein>
<dbReference type="Proteomes" id="UP000030754">
    <property type="component" value="Unassembled WGS sequence"/>
</dbReference>
<feature type="region of interest" description="Disordered" evidence="1">
    <location>
        <begin position="416"/>
        <end position="435"/>
    </location>
</feature>
<reference evidence="4" key="2">
    <citation type="submission" date="2013-10" db="EMBL/GenBank/DDBJ databases">
        <authorList>
            <person name="Aslett M."/>
        </authorList>
    </citation>
    <scope>NUCLEOTIDE SEQUENCE [LARGE SCALE GENOMIC DNA]</scope>
    <source>
        <strain evidence="4">Houghton</strain>
    </source>
</reference>
<reference evidence="4" key="1">
    <citation type="submission" date="2013-10" db="EMBL/GenBank/DDBJ databases">
        <title>Genomic analysis of the causative agents of coccidiosis in chickens.</title>
        <authorList>
            <person name="Reid A.J."/>
            <person name="Blake D."/>
            <person name="Billington K."/>
            <person name="Browne H."/>
            <person name="Dunn M."/>
            <person name="Hung S."/>
            <person name="Kawahara F."/>
            <person name="Miranda-Saavedra D."/>
            <person name="Mourier T."/>
            <person name="Nagra H."/>
            <person name="Otto T.D."/>
            <person name="Rawlings N."/>
            <person name="Sanchez A."/>
            <person name="Sanders M."/>
            <person name="Subramaniam C."/>
            <person name="Tay Y."/>
            <person name="Dear P."/>
            <person name="Doerig C."/>
            <person name="Gruber A."/>
            <person name="Parkinson J."/>
            <person name="Shirley M."/>
            <person name="Wan K.L."/>
            <person name="Berriman M."/>
            <person name="Tomley F."/>
            <person name="Pain A."/>
        </authorList>
    </citation>
    <scope>NUCLEOTIDE SEQUENCE [LARGE SCALE GENOMIC DNA]</scope>
    <source>
        <strain evidence="4">Houghton</strain>
    </source>
</reference>
<dbReference type="InterPro" id="IPR002921">
    <property type="entry name" value="Fungal_lipase-type"/>
</dbReference>
<dbReference type="SUPFAM" id="SSF53474">
    <property type="entry name" value="alpha/beta-Hydrolases"/>
    <property type="match status" value="1"/>
</dbReference>
<name>U6N0L8_9EIME</name>
<accession>U6N0L8</accession>
<dbReference type="EMBL" id="HG724488">
    <property type="protein sequence ID" value="CDJ67485.1"/>
    <property type="molecule type" value="Genomic_DNA"/>
</dbReference>
<dbReference type="PANTHER" id="PTHR45856:SF24">
    <property type="entry name" value="FUNGAL LIPASE-LIKE DOMAIN-CONTAINING PROTEIN"/>
    <property type="match status" value="1"/>
</dbReference>
<dbReference type="GeneID" id="25473999"/>
<dbReference type="InterPro" id="IPR029058">
    <property type="entry name" value="AB_hydrolase_fold"/>
</dbReference>
<dbReference type="Pfam" id="PF01764">
    <property type="entry name" value="Lipase_3"/>
    <property type="match status" value="1"/>
</dbReference>
<feature type="domain" description="Fungal lipase-type" evidence="3">
    <location>
        <begin position="789"/>
        <end position="925"/>
    </location>
</feature>
<feature type="compositionally biased region" description="Polar residues" evidence="1">
    <location>
        <begin position="554"/>
        <end position="568"/>
    </location>
</feature>
<dbReference type="VEuPathDB" id="ToxoDB:ENH_00038370"/>
<dbReference type="AlphaFoldDB" id="U6N0L8"/>
<evidence type="ECO:0000313" key="4">
    <source>
        <dbReference type="EMBL" id="CDJ67485.1"/>
    </source>
</evidence>